<evidence type="ECO:0008006" key="3">
    <source>
        <dbReference type="Google" id="ProtNLM"/>
    </source>
</evidence>
<name>K7SF70_ACIA4</name>
<dbReference type="RefSeq" id="WP_015068847.1">
    <property type="nucleotide sequence ID" value="NC_019395.1"/>
</dbReference>
<dbReference type="AlphaFoldDB" id="K7SF70"/>
<protein>
    <recommendedName>
        <fullName evidence="3">AsnC family protein</fullName>
    </recommendedName>
</protein>
<dbReference type="GeneID" id="88084331"/>
<dbReference type="PATRIC" id="fig|1171373.8.peg.77"/>
<dbReference type="Proteomes" id="UP000000214">
    <property type="component" value="Chromosome"/>
</dbReference>
<evidence type="ECO:0000313" key="1">
    <source>
        <dbReference type="EMBL" id="AFV87930.1"/>
    </source>
</evidence>
<organism evidence="1 2">
    <name type="scientific">Acidipropionibacterium acidipropionici (strain ATCC 4875 / DSM 20272 / JCM 6432 / NBRC 12425 / NCIMB 8070 / 4)</name>
    <name type="common">Propionibacterium acidipropionici</name>
    <dbReference type="NCBI Taxonomy" id="1171373"/>
    <lineage>
        <taxon>Bacteria</taxon>
        <taxon>Bacillati</taxon>
        <taxon>Actinomycetota</taxon>
        <taxon>Actinomycetes</taxon>
        <taxon>Propionibacteriales</taxon>
        <taxon>Propionibacteriaceae</taxon>
        <taxon>Acidipropionibacterium</taxon>
    </lineage>
</organism>
<dbReference type="HOGENOM" id="CLU_2846244_0_0_11"/>
<dbReference type="STRING" id="1171373.PACID_00790"/>
<dbReference type="KEGG" id="pbo:PACID_00790"/>
<accession>K7SF70</accession>
<evidence type="ECO:0000313" key="2">
    <source>
        <dbReference type="Proteomes" id="UP000000214"/>
    </source>
</evidence>
<dbReference type="EMBL" id="CP003493">
    <property type="protein sequence ID" value="AFV87930.1"/>
    <property type="molecule type" value="Genomic_DNA"/>
</dbReference>
<sequence>MTMFIGPDETGVLLEVGAVEWHGVAERELADAVHAAREKRLSWRAVGEAIGTSSEAARQRYSRSS</sequence>
<gene>
    <name evidence="1" type="ordered locus">PACID_00790</name>
</gene>
<proteinExistence type="predicted"/>
<reference evidence="1 2" key="1">
    <citation type="journal article" date="2012" name="BMC Genomics">
        <title>The genome sequence of Propionibacterium acidipropionici provides insights into its biotechnological and industrial potential.</title>
        <authorList>
            <person name="Parizzi L.P."/>
            <person name="Grassi M.C."/>
            <person name="Llerena L.A."/>
            <person name="Carazzolle M.F."/>
            <person name="Queiroz V.L."/>
            <person name="Lunardi I."/>
            <person name="Zeidler A.F."/>
            <person name="Teixeira P.J."/>
            <person name="Mieczkowski P."/>
            <person name="Rincones J."/>
            <person name="Pereira G.A."/>
        </authorList>
    </citation>
    <scope>NUCLEOTIDE SEQUENCE [LARGE SCALE GENOMIC DNA]</scope>
    <source>
        <strain evidence="2">ATCC 4875 / DSM 20272 / JCM 6432 / NBRC 12425 / NCIMB 8070</strain>
    </source>
</reference>